<gene>
    <name evidence="3" type="ORF">N7498_000940</name>
</gene>
<sequence>MQGRGFWCASNGTDCCHNAARLDMGQMVNVTVTSLSGSISSYSSPSATSSTSSPSDTAASSPSDTTASSPSDTTASSQSAACTSEINCPNPKKNTAVAAGVGAGLGVCLLIALITLLMQRRIYTKNMRNKEAMINALNSAGAQPHKDGPVDTEMRKRTVPVELGPPDAWIHEVHGNHS</sequence>
<keyword evidence="4" id="KW-1185">Reference proteome</keyword>
<organism evidence="3 4">
    <name type="scientific">Penicillium cinerascens</name>
    <dbReference type="NCBI Taxonomy" id="70096"/>
    <lineage>
        <taxon>Eukaryota</taxon>
        <taxon>Fungi</taxon>
        <taxon>Dikarya</taxon>
        <taxon>Ascomycota</taxon>
        <taxon>Pezizomycotina</taxon>
        <taxon>Eurotiomycetes</taxon>
        <taxon>Eurotiomycetidae</taxon>
        <taxon>Eurotiales</taxon>
        <taxon>Aspergillaceae</taxon>
        <taxon>Penicillium</taxon>
    </lineage>
</organism>
<dbReference type="RefSeq" id="XP_058313414.1">
    <property type="nucleotide sequence ID" value="XM_058448003.1"/>
</dbReference>
<keyword evidence="2" id="KW-0472">Membrane</keyword>
<keyword evidence="2" id="KW-1133">Transmembrane helix</keyword>
<keyword evidence="2" id="KW-0812">Transmembrane</keyword>
<accession>A0A9W9TDS2</accession>
<dbReference type="CDD" id="cd12087">
    <property type="entry name" value="TM_EGFR-like"/>
    <property type="match status" value="1"/>
</dbReference>
<feature type="transmembrane region" description="Helical" evidence="2">
    <location>
        <begin position="96"/>
        <end position="118"/>
    </location>
</feature>
<reference evidence="3" key="1">
    <citation type="submission" date="2022-12" db="EMBL/GenBank/DDBJ databases">
        <authorList>
            <person name="Petersen C."/>
        </authorList>
    </citation>
    <scope>NUCLEOTIDE SEQUENCE</scope>
    <source>
        <strain evidence="3">IBT 15544</strain>
    </source>
</reference>
<dbReference type="AlphaFoldDB" id="A0A9W9TDS2"/>
<evidence type="ECO:0000313" key="3">
    <source>
        <dbReference type="EMBL" id="KAJ5218841.1"/>
    </source>
</evidence>
<evidence type="ECO:0000313" key="4">
    <source>
        <dbReference type="Proteomes" id="UP001150904"/>
    </source>
</evidence>
<dbReference type="EMBL" id="JAPQKR010000004">
    <property type="protein sequence ID" value="KAJ5218841.1"/>
    <property type="molecule type" value="Genomic_DNA"/>
</dbReference>
<protein>
    <recommendedName>
        <fullName evidence="5">Mid2 domain-containing protein</fullName>
    </recommendedName>
</protein>
<comment type="caution">
    <text evidence="3">The sequence shown here is derived from an EMBL/GenBank/DDBJ whole genome shotgun (WGS) entry which is preliminary data.</text>
</comment>
<dbReference type="GeneID" id="83175303"/>
<proteinExistence type="predicted"/>
<evidence type="ECO:0000256" key="2">
    <source>
        <dbReference type="SAM" id="Phobius"/>
    </source>
</evidence>
<dbReference type="OrthoDB" id="4367545at2759"/>
<evidence type="ECO:0000256" key="1">
    <source>
        <dbReference type="SAM" id="MobiDB-lite"/>
    </source>
</evidence>
<name>A0A9W9TDS2_9EURO</name>
<evidence type="ECO:0008006" key="5">
    <source>
        <dbReference type="Google" id="ProtNLM"/>
    </source>
</evidence>
<feature type="region of interest" description="Disordered" evidence="1">
    <location>
        <begin position="41"/>
        <end position="78"/>
    </location>
</feature>
<dbReference type="Proteomes" id="UP001150904">
    <property type="component" value="Unassembled WGS sequence"/>
</dbReference>
<reference evidence="3" key="2">
    <citation type="journal article" date="2023" name="IMA Fungus">
        <title>Comparative genomic study of the Penicillium genus elucidates a diverse pangenome and 15 lateral gene transfer events.</title>
        <authorList>
            <person name="Petersen C."/>
            <person name="Sorensen T."/>
            <person name="Nielsen M.R."/>
            <person name="Sondergaard T.E."/>
            <person name="Sorensen J.L."/>
            <person name="Fitzpatrick D.A."/>
            <person name="Frisvad J.C."/>
            <person name="Nielsen K.L."/>
        </authorList>
    </citation>
    <scope>NUCLEOTIDE SEQUENCE</scope>
    <source>
        <strain evidence="3">IBT 15544</strain>
    </source>
</reference>